<evidence type="ECO:0000256" key="2">
    <source>
        <dbReference type="ARBA" id="ARBA00004892"/>
    </source>
</evidence>
<dbReference type="Pfam" id="PF02614">
    <property type="entry name" value="UxaC"/>
    <property type="match status" value="1"/>
</dbReference>
<dbReference type="EMBL" id="AVPE01000018">
    <property type="protein sequence ID" value="KGX89970.1"/>
    <property type="molecule type" value="Genomic_DNA"/>
</dbReference>
<dbReference type="InterPro" id="IPR032466">
    <property type="entry name" value="Metal_Hydrolase"/>
</dbReference>
<dbReference type="GO" id="GO:0008880">
    <property type="term" value="F:glucuronate isomerase activity"/>
    <property type="evidence" value="ECO:0007669"/>
    <property type="project" value="UniProtKB-UniRule"/>
</dbReference>
<gene>
    <name evidence="7" type="primary">uxaC</name>
    <name evidence="8" type="ORF">N781_08800</name>
</gene>
<dbReference type="GO" id="GO:0019698">
    <property type="term" value="P:D-galacturonate catabolic process"/>
    <property type="evidence" value="ECO:0007669"/>
    <property type="project" value="TreeGrafter"/>
</dbReference>
<accession>A0A0A5GFS6</accession>
<comment type="catalytic activity">
    <reaction evidence="7">
        <text>aldehydo-D-galacturonate = keto-D-tagaturonate</text>
        <dbReference type="Rhea" id="RHEA:27702"/>
        <dbReference type="ChEBI" id="CHEBI:12952"/>
        <dbReference type="ChEBI" id="CHEBI:17886"/>
    </reaction>
</comment>
<comment type="similarity">
    <text evidence="3 7">Belongs to the metallo-dependent hydrolases superfamily. Uronate isomerase family.</text>
</comment>
<dbReference type="NCBIfam" id="NF002794">
    <property type="entry name" value="PRK02925.1"/>
    <property type="match status" value="1"/>
</dbReference>
<proteinExistence type="inferred from homology"/>
<dbReference type="Proteomes" id="UP000030528">
    <property type="component" value="Unassembled WGS sequence"/>
</dbReference>
<evidence type="ECO:0000256" key="6">
    <source>
        <dbReference type="ARBA" id="ARBA00023235"/>
    </source>
</evidence>
<dbReference type="UniPathway" id="UPA00246"/>
<evidence type="ECO:0000256" key="4">
    <source>
        <dbReference type="ARBA" id="ARBA00012546"/>
    </source>
</evidence>
<evidence type="ECO:0000313" key="9">
    <source>
        <dbReference type="Proteomes" id="UP000030528"/>
    </source>
</evidence>
<dbReference type="Gene3D" id="3.20.20.140">
    <property type="entry name" value="Metal-dependent hydrolases"/>
    <property type="match status" value="1"/>
</dbReference>
<dbReference type="EC" id="5.3.1.12" evidence="4 7"/>
<comment type="caution">
    <text evidence="8">The sequence shown here is derived from an EMBL/GenBank/DDBJ whole genome shotgun (WGS) entry which is preliminary data.</text>
</comment>
<dbReference type="STRING" id="1385510.GCA_000425205_03430"/>
<reference evidence="8 9" key="1">
    <citation type="submission" date="2013-08" db="EMBL/GenBank/DDBJ databases">
        <authorList>
            <person name="Huang J."/>
            <person name="Wang G."/>
        </authorList>
    </citation>
    <scope>NUCLEOTIDE SEQUENCE [LARGE SCALE GENOMIC DNA]</scope>
    <source>
        <strain evidence="8 9">JSM 076056</strain>
    </source>
</reference>
<evidence type="ECO:0000256" key="3">
    <source>
        <dbReference type="ARBA" id="ARBA00008397"/>
    </source>
</evidence>
<sequence>MPDHFLLNNQYSKELYHSYAKQLPIVDFHNHLPPEQISADQQFDTITDVWLGGDHYKWRLMRANGIHEHYITGDATKKEKFMAWAETVPNTLGNPLFHWTHMELKHFFQIDEMLSPSNAEGVWVRANEQLRHESMSARNLLLNNKVEFVGTTDDPADDLAHHESLQKEGFLVKVSPSFRPDSALAIESDGFMDWVSRLEQSSGVSVSNYGAFLDALQGRIHYFDKRGCRASDHGLNVMVYEDATEEQVGVIFDKRRNGEALSVKEVAQFKTYTLQRLAEWYSEKGWVMQLHLGPLRNNNSRMYERLGKDSGFDSIGDRLVAEPLSRFMDCLEREGNLPKTILYCLNPRDYYILATMAGNFQDGSMPGKIQLGTAWWFNDHVDGMEKQMSILANTGLIKHFVGMLTDSRSFLSFSRHDYFRRILCNLLGSWVEKGSVPPDMNLLRQYVEDICYTNARTYFNL</sequence>
<comment type="catalytic activity">
    <reaction evidence="1 7">
        <text>D-glucuronate = D-fructuronate</text>
        <dbReference type="Rhea" id="RHEA:13049"/>
        <dbReference type="ChEBI" id="CHEBI:58720"/>
        <dbReference type="ChEBI" id="CHEBI:59863"/>
        <dbReference type="EC" id="5.3.1.12"/>
    </reaction>
</comment>
<dbReference type="PANTHER" id="PTHR30068:SF4">
    <property type="entry name" value="URONATE ISOMERASE"/>
    <property type="match status" value="1"/>
</dbReference>
<name>A0A0A5GFS6_9BACI</name>
<dbReference type="GO" id="GO:0042840">
    <property type="term" value="P:D-glucuronate catabolic process"/>
    <property type="evidence" value="ECO:0007669"/>
    <property type="project" value="TreeGrafter"/>
</dbReference>
<organism evidence="8 9">
    <name type="scientific">Pontibacillus halophilus JSM 076056 = DSM 19796</name>
    <dbReference type="NCBI Taxonomy" id="1385510"/>
    <lineage>
        <taxon>Bacteria</taxon>
        <taxon>Bacillati</taxon>
        <taxon>Bacillota</taxon>
        <taxon>Bacilli</taxon>
        <taxon>Bacillales</taxon>
        <taxon>Bacillaceae</taxon>
        <taxon>Pontibacillus</taxon>
    </lineage>
</organism>
<evidence type="ECO:0000256" key="1">
    <source>
        <dbReference type="ARBA" id="ARBA00001165"/>
    </source>
</evidence>
<keyword evidence="9" id="KW-1185">Reference proteome</keyword>
<keyword evidence="6 7" id="KW-0413">Isomerase</keyword>
<dbReference type="eggNOG" id="COG1904">
    <property type="taxonomic scope" value="Bacteria"/>
</dbReference>
<protein>
    <recommendedName>
        <fullName evidence="5 7">Uronate isomerase</fullName>
        <ecNumber evidence="4 7">5.3.1.12</ecNumber>
    </recommendedName>
    <alternativeName>
        <fullName evidence="7">Glucuronate isomerase</fullName>
    </alternativeName>
    <alternativeName>
        <fullName evidence="7">Uronic isomerase</fullName>
    </alternativeName>
</protein>
<dbReference type="Gene3D" id="1.10.2020.10">
    <property type="entry name" value="uronate isomerase, domain 2, chain A"/>
    <property type="match status" value="1"/>
</dbReference>
<dbReference type="SUPFAM" id="SSF51556">
    <property type="entry name" value="Metallo-dependent hydrolases"/>
    <property type="match status" value="1"/>
</dbReference>
<dbReference type="AlphaFoldDB" id="A0A0A5GFS6"/>
<evidence type="ECO:0000256" key="7">
    <source>
        <dbReference type="HAMAP-Rule" id="MF_00675"/>
    </source>
</evidence>
<dbReference type="HAMAP" id="MF_00675">
    <property type="entry name" value="UxaC"/>
    <property type="match status" value="1"/>
</dbReference>
<dbReference type="InterPro" id="IPR003766">
    <property type="entry name" value="Uronate_isomerase"/>
</dbReference>
<evidence type="ECO:0000256" key="5">
    <source>
        <dbReference type="ARBA" id="ARBA00020555"/>
    </source>
</evidence>
<evidence type="ECO:0000313" key="8">
    <source>
        <dbReference type="EMBL" id="KGX89970.1"/>
    </source>
</evidence>
<comment type="pathway">
    <text evidence="2 7">Carbohydrate metabolism; pentose and glucuronate interconversion.</text>
</comment>
<dbReference type="PANTHER" id="PTHR30068">
    <property type="entry name" value="URONATE ISOMERASE"/>
    <property type="match status" value="1"/>
</dbReference>